<reference evidence="2 3" key="1">
    <citation type="submission" date="2020-08" db="EMBL/GenBank/DDBJ databases">
        <title>Genome sequence of Diaphorobacter ruginosibacter DSM 27467T.</title>
        <authorList>
            <person name="Hyun D.-W."/>
            <person name="Bae J.-W."/>
        </authorList>
    </citation>
    <scope>NUCLEOTIDE SEQUENCE [LARGE SCALE GENOMIC DNA]</scope>
    <source>
        <strain evidence="2 3">DSM 27467</strain>
    </source>
</reference>
<keyword evidence="3" id="KW-1185">Reference proteome</keyword>
<dbReference type="AlphaFoldDB" id="A0A7G9RKC7"/>
<dbReference type="Proteomes" id="UP000515811">
    <property type="component" value="Chromosome"/>
</dbReference>
<proteinExistence type="predicted"/>
<feature type="compositionally biased region" description="Low complexity" evidence="1">
    <location>
        <begin position="56"/>
        <end position="65"/>
    </location>
</feature>
<feature type="region of interest" description="Disordered" evidence="1">
    <location>
        <begin position="55"/>
        <end position="74"/>
    </location>
</feature>
<sequence>MADTESRTEQRLSELEIKTSYAEDLLDQLNMTIYRQQQQIDDLRAVVVELRKQLPAAGQQGAAQGVVDERPPHY</sequence>
<evidence type="ECO:0000256" key="1">
    <source>
        <dbReference type="SAM" id="MobiDB-lite"/>
    </source>
</evidence>
<dbReference type="PANTHER" id="PTHR36508">
    <property type="entry name" value="PROTEIN SLYX"/>
    <property type="match status" value="1"/>
</dbReference>
<dbReference type="InterPro" id="IPR007236">
    <property type="entry name" value="SlyX"/>
</dbReference>
<organism evidence="2 3">
    <name type="scientific">Diaphorobacter ruginosibacter</name>
    <dbReference type="NCBI Taxonomy" id="1715720"/>
    <lineage>
        <taxon>Bacteria</taxon>
        <taxon>Pseudomonadati</taxon>
        <taxon>Pseudomonadota</taxon>
        <taxon>Betaproteobacteria</taxon>
        <taxon>Burkholderiales</taxon>
        <taxon>Comamonadaceae</taxon>
        <taxon>Diaphorobacter</taxon>
    </lineage>
</organism>
<accession>A0A7G9RKC7</accession>
<evidence type="ECO:0000313" key="3">
    <source>
        <dbReference type="Proteomes" id="UP000515811"/>
    </source>
</evidence>
<dbReference type="Gene3D" id="1.20.5.300">
    <property type="match status" value="1"/>
</dbReference>
<name>A0A7G9RKC7_9BURK</name>
<gene>
    <name evidence="2" type="ORF">H9K76_15885</name>
</gene>
<protein>
    <submittedName>
        <fullName evidence="2">SlyX family protein</fullName>
    </submittedName>
</protein>
<dbReference type="KEGG" id="drg:H9K76_15885"/>
<dbReference type="RefSeq" id="WP_187596322.1">
    <property type="nucleotide sequence ID" value="NZ_CP060714.1"/>
</dbReference>
<dbReference type="EMBL" id="CP060714">
    <property type="protein sequence ID" value="QNN56052.1"/>
    <property type="molecule type" value="Genomic_DNA"/>
</dbReference>
<dbReference type="PANTHER" id="PTHR36508:SF1">
    <property type="entry name" value="PROTEIN SLYX"/>
    <property type="match status" value="1"/>
</dbReference>
<dbReference type="Pfam" id="PF04102">
    <property type="entry name" value="SlyX"/>
    <property type="match status" value="1"/>
</dbReference>
<evidence type="ECO:0000313" key="2">
    <source>
        <dbReference type="EMBL" id="QNN56052.1"/>
    </source>
</evidence>